<keyword evidence="1 3" id="KW-0378">Hydrolase</keyword>
<dbReference type="EC" id="3.1.3.5" evidence="3"/>
<proteinExistence type="inferred from homology"/>
<dbReference type="STRING" id="1547922.ISF6_2090"/>
<dbReference type="InterPro" id="IPR008334">
    <property type="entry name" value="5'-Nucleotdase_C"/>
</dbReference>
<comment type="caution">
    <text evidence="3">The sequence shown here is derived from an EMBL/GenBank/DDBJ whole genome shotgun (WGS) entry which is preliminary data.</text>
</comment>
<name>A0A0K8P256_PISS1</name>
<evidence type="ECO:0000313" key="4">
    <source>
        <dbReference type="Proteomes" id="UP000037660"/>
    </source>
</evidence>
<keyword evidence="4" id="KW-1185">Reference proteome</keyword>
<dbReference type="InterPro" id="IPR006179">
    <property type="entry name" value="5_nucleotidase/apyrase"/>
</dbReference>
<evidence type="ECO:0000313" key="3">
    <source>
        <dbReference type="EMBL" id="GAP36250.1"/>
    </source>
</evidence>
<dbReference type="AlphaFoldDB" id="A0A0K8P256"/>
<dbReference type="PANTHER" id="PTHR11575">
    <property type="entry name" value="5'-NUCLEOTIDASE-RELATED"/>
    <property type="match status" value="1"/>
</dbReference>
<dbReference type="InterPro" id="IPR029052">
    <property type="entry name" value="Metallo-depent_PP-like"/>
</dbReference>
<gene>
    <name evidence="3" type="ORF">ISF6_2090</name>
</gene>
<reference evidence="3 4" key="2">
    <citation type="journal article" date="2016" name="Science">
        <title>A bacterium that degrades and assimilates poly(ethylene terephthalate).</title>
        <authorList>
            <person name="Yoshida S."/>
            <person name="Hiraga K."/>
            <person name="Takehana T."/>
            <person name="Taniguchi I."/>
            <person name="Yamaji H."/>
            <person name="Maeda Y."/>
            <person name="Toyohara K."/>
            <person name="Miyamoto K."/>
            <person name="Kimura Y."/>
            <person name="Oda K."/>
        </authorList>
    </citation>
    <scope>NUCLEOTIDE SEQUENCE [LARGE SCALE GENOMIC DNA]</scope>
    <source>
        <strain evidence="4">NBRC 110686 / TISTR 2288 / 201-F6</strain>
    </source>
</reference>
<accession>A0A0K8P256</accession>
<evidence type="ECO:0000259" key="2">
    <source>
        <dbReference type="Pfam" id="PF02872"/>
    </source>
</evidence>
<reference evidence="4" key="1">
    <citation type="submission" date="2015-07" db="EMBL/GenBank/DDBJ databases">
        <title>Discovery of a poly(ethylene terephthalate assimilation.</title>
        <authorList>
            <person name="Yoshida S."/>
            <person name="Hiraga K."/>
            <person name="Takehana T."/>
            <person name="Taniguchi I."/>
            <person name="Yamaji H."/>
            <person name="Maeda Y."/>
            <person name="Toyohara K."/>
            <person name="Miyamoto K."/>
            <person name="Kimura Y."/>
            <person name="Oda K."/>
        </authorList>
    </citation>
    <scope>NUCLEOTIDE SEQUENCE [LARGE SCALE GENOMIC DNA]</scope>
    <source>
        <strain evidence="4">NBRC 110686 / TISTR 2288 / 201-F6</strain>
    </source>
</reference>
<dbReference type="PANTHER" id="PTHR11575:SF24">
    <property type="entry name" value="5'-NUCLEOTIDASE"/>
    <property type="match status" value="1"/>
</dbReference>
<organism evidence="3 4">
    <name type="scientific">Piscinibacter sakaiensis</name>
    <name type="common">Ideonella sakaiensis</name>
    <dbReference type="NCBI Taxonomy" id="1547922"/>
    <lineage>
        <taxon>Bacteria</taxon>
        <taxon>Pseudomonadati</taxon>
        <taxon>Pseudomonadota</taxon>
        <taxon>Betaproteobacteria</taxon>
        <taxon>Burkholderiales</taxon>
        <taxon>Sphaerotilaceae</taxon>
        <taxon>Piscinibacter</taxon>
    </lineage>
</organism>
<feature type="domain" description="5'-Nucleotidase C-terminal" evidence="2">
    <location>
        <begin position="438"/>
        <end position="589"/>
    </location>
</feature>
<dbReference type="PROSITE" id="PS51318">
    <property type="entry name" value="TAT"/>
    <property type="match status" value="1"/>
</dbReference>
<dbReference type="InterPro" id="IPR006311">
    <property type="entry name" value="TAT_signal"/>
</dbReference>
<dbReference type="GO" id="GO:0000166">
    <property type="term" value="F:nucleotide binding"/>
    <property type="evidence" value="ECO:0007669"/>
    <property type="project" value="UniProtKB-KW"/>
</dbReference>
<dbReference type="GO" id="GO:0030288">
    <property type="term" value="C:outer membrane-bounded periplasmic space"/>
    <property type="evidence" value="ECO:0007669"/>
    <property type="project" value="TreeGrafter"/>
</dbReference>
<dbReference type="EMBL" id="BBYR01000033">
    <property type="protein sequence ID" value="GAP36250.1"/>
    <property type="molecule type" value="Genomic_DNA"/>
</dbReference>
<dbReference type="GO" id="GO:0008768">
    <property type="term" value="F:UDP-sugar diphosphatase activity"/>
    <property type="evidence" value="ECO:0007669"/>
    <property type="project" value="TreeGrafter"/>
</dbReference>
<dbReference type="Proteomes" id="UP000037660">
    <property type="component" value="Unassembled WGS sequence"/>
</dbReference>
<dbReference type="InterPro" id="IPR036907">
    <property type="entry name" value="5'-Nucleotdase_C_sf"/>
</dbReference>
<dbReference type="PRINTS" id="PR01607">
    <property type="entry name" value="APYRASEFAMLY"/>
</dbReference>
<dbReference type="SUPFAM" id="SSF56300">
    <property type="entry name" value="Metallo-dependent phosphatases"/>
    <property type="match status" value="1"/>
</dbReference>
<comment type="similarity">
    <text evidence="1">Belongs to the 5'-nucleotidase family.</text>
</comment>
<keyword evidence="1" id="KW-0547">Nucleotide-binding</keyword>
<dbReference type="Gene3D" id="3.90.780.10">
    <property type="entry name" value="5'-Nucleotidase, C-terminal domain"/>
    <property type="match status" value="1"/>
</dbReference>
<dbReference type="GO" id="GO:0008253">
    <property type="term" value="F:5'-nucleotidase activity"/>
    <property type="evidence" value="ECO:0007669"/>
    <property type="project" value="UniProtKB-EC"/>
</dbReference>
<dbReference type="GO" id="GO:0009166">
    <property type="term" value="P:nucleotide catabolic process"/>
    <property type="evidence" value="ECO:0007669"/>
    <property type="project" value="InterPro"/>
</dbReference>
<evidence type="ECO:0000256" key="1">
    <source>
        <dbReference type="RuleBase" id="RU362119"/>
    </source>
</evidence>
<dbReference type="SUPFAM" id="SSF55816">
    <property type="entry name" value="5'-nucleotidase (syn. UDP-sugar hydrolase), C-terminal domain"/>
    <property type="match status" value="1"/>
</dbReference>
<dbReference type="Pfam" id="PF02872">
    <property type="entry name" value="5_nucleotid_C"/>
    <property type="match status" value="1"/>
</dbReference>
<protein>
    <submittedName>
        <fullName evidence="3">5'-nucleotidase</fullName>
        <ecNumber evidence="3">3.1.3.5</ecNumber>
    </submittedName>
</protein>
<dbReference type="Gene3D" id="3.60.21.10">
    <property type="match status" value="1"/>
</dbReference>
<sequence>MMPTLPLLLSSLRSVRPARPGGTAASPGGPSRLRRLGAAAALAAATLAGTGVVPPAQAAEPVPLRLIAFNDFHGNLEAAQLNLVLADPAAPGRTLRVPVGGAAALAGLVTRLRDGAPNALLLSSGDLIGAAPLISTLFHHESTIDLMNRIGLDLNAAGNHEFDAGIDELRRLYAGGCAAPTAQAAVTSCAMGPWTGARFPLLAANVLGRGGRPALAPYVVRQVQGIPVGFIGAVTRSTPSIVVPSGVAGLRFVDEAQAINRSAAELRRRGVRALVAVVHEGGEVGPPGRRADWNDETCPQREGPVFEMARQLDRAVGVVFSAHTHQGYRCVIDGRVVIQATSYGRGVSVVDLALDPATRALIPARTRSINLPVLNEATDADPAARLRERIAAGAPEPYAAVLRVTRPDPAIAERVAEYARIVAPKAGQPVGRIGGRFTRSAAPGAQGDSAAGRLVADAQLAATRDPARGGAQLALMNPGGIRTDLDCGPAPCEVSFGQAFSMQPFGNSLVVMTLSGAQLKALLESQQRGAMAEPSFLQPSAGLSYRWLAKAPAGERVQDLRLDGQPISPDQRLRVTVNSFLAEGGDGFVLLREGRERLGGLQDLDALIAHLKTGPAPQPQPRIAWVP</sequence>